<dbReference type="RefSeq" id="WP_179457631.1">
    <property type="nucleotide sequence ID" value="NZ_BAAAPX010000001.1"/>
</dbReference>
<evidence type="ECO:0000313" key="5">
    <source>
        <dbReference type="Proteomes" id="UP000589620"/>
    </source>
</evidence>
<dbReference type="CDD" id="cd23763">
    <property type="entry name" value="ASKHA_ATPase_ROK"/>
    <property type="match status" value="1"/>
</dbReference>
<dbReference type="InterPro" id="IPR043129">
    <property type="entry name" value="ATPase_NBD"/>
</dbReference>
<dbReference type="AlphaFoldDB" id="A0A852T4N7"/>
<gene>
    <name evidence="4" type="ORF">BJ963_003341</name>
</gene>
<dbReference type="EMBL" id="JACCBJ010000001">
    <property type="protein sequence ID" value="NYD75822.1"/>
    <property type="molecule type" value="Genomic_DNA"/>
</dbReference>
<dbReference type="GO" id="GO:0016301">
    <property type="term" value="F:kinase activity"/>
    <property type="evidence" value="ECO:0007669"/>
    <property type="project" value="UniProtKB-KW"/>
</dbReference>
<dbReference type="InterPro" id="IPR036388">
    <property type="entry name" value="WH-like_DNA-bd_sf"/>
</dbReference>
<feature type="region of interest" description="Disordered" evidence="2">
    <location>
        <begin position="244"/>
        <end position="265"/>
    </location>
</feature>
<feature type="domain" description="HTH iclR-type" evidence="3">
    <location>
        <begin position="13"/>
        <end position="58"/>
    </location>
</feature>
<dbReference type="SUPFAM" id="SSF53067">
    <property type="entry name" value="Actin-like ATPase domain"/>
    <property type="match status" value="1"/>
</dbReference>
<protein>
    <submittedName>
        <fullName evidence="4">Putative NBD/HSP70 family sugar kinase</fullName>
    </submittedName>
</protein>
<dbReference type="Proteomes" id="UP000589620">
    <property type="component" value="Unassembled WGS sequence"/>
</dbReference>
<dbReference type="Gene3D" id="3.30.420.40">
    <property type="match status" value="4"/>
</dbReference>
<dbReference type="InterPro" id="IPR036390">
    <property type="entry name" value="WH_DNA-bd_sf"/>
</dbReference>
<accession>A0A852T4N7</accession>
<evidence type="ECO:0000259" key="3">
    <source>
        <dbReference type="Pfam" id="PF09339"/>
    </source>
</evidence>
<evidence type="ECO:0000313" key="4">
    <source>
        <dbReference type="EMBL" id="NYD75822.1"/>
    </source>
</evidence>
<proteinExistence type="inferred from homology"/>
<dbReference type="InterPro" id="IPR005471">
    <property type="entry name" value="Tscrpt_reg_IclR_N"/>
</dbReference>
<comment type="similarity">
    <text evidence="1">Belongs to the ROK (NagC/XylR) family.</text>
</comment>
<dbReference type="InterPro" id="IPR000600">
    <property type="entry name" value="ROK"/>
</dbReference>
<keyword evidence="5" id="KW-1185">Reference proteome</keyword>
<dbReference type="GO" id="GO:0006355">
    <property type="term" value="P:regulation of DNA-templated transcription"/>
    <property type="evidence" value="ECO:0007669"/>
    <property type="project" value="InterPro"/>
</dbReference>
<organism evidence="4 5">
    <name type="scientific">Leifsonia soli</name>
    <dbReference type="NCBI Taxonomy" id="582665"/>
    <lineage>
        <taxon>Bacteria</taxon>
        <taxon>Bacillati</taxon>
        <taxon>Actinomycetota</taxon>
        <taxon>Actinomycetes</taxon>
        <taxon>Micrococcales</taxon>
        <taxon>Microbacteriaceae</taxon>
        <taxon>Leifsonia</taxon>
    </lineage>
</organism>
<dbReference type="PANTHER" id="PTHR18964:SF149">
    <property type="entry name" value="BIFUNCTIONAL UDP-N-ACETYLGLUCOSAMINE 2-EPIMERASE_N-ACETYLMANNOSAMINE KINASE"/>
    <property type="match status" value="1"/>
</dbReference>
<evidence type="ECO:0000256" key="1">
    <source>
        <dbReference type="ARBA" id="ARBA00006479"/>
    </source>
</evidence>
<dbReference type="Pfam" id="PF09339">
    <property type="entry name" value="HTH_IclR"/>
    <property type="match status" value="1"/>
</dbReference>
<keyword evidence="4" id="KW-0808">Transferase</keyword>
<reference evidence="4 5" key="1">
    <citation type="submission" date="2020-07" db="EMBL/GenBank/DDBJ databases">
        <title>Sequencing the genomes of 1000 actinobacteria strains.</title>
        <authorList>
            <person name="Klenk H.-P."/>
        </authorList>
    </citation>
    <scope>NUCLEOTIDE SEQUENCE [LARGE SCALE GENOMIC DNA]</scope>
    <source>
        <strain evidence="4 5">DSM 23871</strain>
    </source>
</reference>
<dbReference type="GO" id="GO:0003677">
    <property type="term" value="F:DNA binding"/>
    <property type="evidence" value="ECO:0007669"/>
    <property type="project" value="InterPro"/>
</dbReference>
<comment type="caution">
    <text evidence="4">The sequence shown here is derived from an EMBL/GenBank/DDBJ whole genome shotgun (WGS) entry which is preliminary data.</text>
</comment>
<dbReference type="Gene3D" id="1.10.10.10">
    <property type="entry name" value="Winged helix-like DNA-binding domain superfamily/Winged helix DNA-binding domain"/>
    <property type="match status" value="1"/>
</dbReference>
<dbReference type="PANTHER" id="PTHR18964">
    <property type="entry name" value="ROK (REPRESSOR, ORF, KINASE) FAMILY"/>
    <property type="match status" value="1"/>
</dbReference>
<dbReference type="SUPFAM" id="SSF46785">
    <property type="entry name" value="Winged helix' DNA-binding domain"/>
    <property type="match status" value="1"/>
</dbReference>
<name>A0A852T4N7_9MICO</name>
<evidence type="ECO:0000256" key="2">
    <source>
        <dbReference type="SAM" id="MobiDB-lite"/>
    </source>
</evidence>
<keyword evidence="4" id="KW-0418">Kinase</keyword>
<sequence length="385" mass="40010">MAAIGPSDIREANALSCLQSLRVADRPLSVTDVAQRTGLSRPTIEAVLADFAARGLVADAPVEGVGAAGGRPARRFGFVAESGLVAGLDAGPREARVVLADLSGRIVAERAIAIDSAVEGDDRFELVASLLDEALRSTGMPRERLRSLGVGASGIVDEAGTITQSTVVPSWSGRAIAAQLAERFGCLTTAENDVKLRAYAEHHFGAAQEAASIVFLHVGTWVTLALTLDREIFHGQHRSAGEVGSRRGMRWSSRTEGSAPVWSTGDGSERIASAVAGDAAARDEVRTFVRDIAPTLATVALTMDPDMVVVGGLLAEGGGVAVEWFREELDDLIALATDFPVSPSPLGARGIVLGALAMAFVQGSEALFGIPGAPIPAVTCPEDQQ</sequence>
<dbReference type="Pfam" id="PF00480">
    <property type="entry name" value="ROK"/>
    <property type="match status" value="1"/>
</dbReference>